<comment type="caution">
    <text evidence="1">The sequence shown here is derived from an EMBL/GenBank/DDBJ whole genome shotgun (WGS) entry which is preliminary data.</text>
</comment>
<reference evidence="1 2" key="1">
    <citation type="submission" date="2018-05" db="EMBL/GenBank/DDBJ databases">
        <title>Freshwater and sediment microbial communities from various areas in North America, analyzing microbe dynamics in response to fracking.</title>
        <authorList>
            <person name="Lamendella R."/>
        </authorList>
    </citation>
    <scope>NUCLEOTIDE SEQUENCE [LARGE SCALE GENOMIC DNA]</scope>
    <source>
        <strain evidence="1 2">15_TX</strain>
    </source>
</reference>
<proteinExistence type="predicted"/>
<gene>
    <name evidence="1" type="ORF">DFO73_11150</name>
</gene>
<accession>A0A2V2ZY11</accession>
<name>A0A2V2ZY11_9BACI</name>
<sequence>MSIRIHMMPHSATSEKKVHAVIPHGDYCSTRPEKPIKKSGVLRLRIFSFIAAPAASRYLNSQAYVLRLLLCMSHSRSMC</sequence>
<protein>
    <submittedName>
        <fullName evidence="1">Uncharacterized protein</fullName>
    </submittedName>
</protein>
<dbReference type="AlphaFoldDB" id="A0A2V2ZY11"/>
<evidence type="ECO:0000313" key="2">
    <source>
        <dbReference type="Proteomes" id="UP000247150"/>
    </source>
</evidence>
<evidence type="ECO:0000313" key="1">
    <source>
        <dbReference type="EMBL" id="PWW26113.1"/>
    </source>
</evidence>
<organism evidence="1 2">
    <name type="scientific">Cytobacillus oceanisediminis</name>
    <dbReference type="NCBI Taxonomy" id="665099"/>
    <lineage>
        <taxon>Bacteria</taxon>
        <taxon>Bacillati</taxon>
        <taxon>Bacillota</taxon>
        <taxon>Bacilli</taxon>
        <taxon>Bacillales</taxon>
        <taxon>Bacillaceae</taxon>
        <taxon>Cytobacillus</taxon>
    </lineage>
</organism>
<dbReference type="Proteomes" id="UP000247150">
    <property type="component" value="Unassembled WGS sequence"/>
</dbReference>
<dbReference type="EMBL" id="QGTW01000011">
    <property type="protein sequence ID" value="PWW26113.1"/>
    <property type="molecule type" value="Genomic_DNA"/>
</dbReference>